<evidence type="ECO:0000313" key="2">
    <source>
        <dbReference type="Proteomes" id="UP000251431"/>
    </source>
</evidence>
<dbReference type="Proteomes" id="UP000251431">
    <property type="component" value="Unassembled WGS sequence"/>
</dbReference>
<sequence length="61" mass="6977">MDDTYQKQSAVGIDAYMSDLGLNYKQAFNKAFKEVKPPSVVVPFVSYEEWSQQFRIGSSYS</sequence>
<protein>
    <submittedName>
        <fullName evidence="1">Uncharacterized protein</fullName>
    </submittedName>
</protein>
<name>A0A2X1A0F2_9BACI</name>
<dbReference type="AlphaFoldDB" id="A0A2X1A0F2"/>
<proteinExistence type="predicted"/>
<accession>A0A2X1A0F2</accession>
<dbReference type="EMBL" id="UAQE01000004">
    <property type="protein sequence ID" value="SPU38638.1"/>
    <property type="molecule type" value="Genomic_DNA"/>
</dbReference>
<evidence type="ECO:0000313" key="1">
    <source>
        <dbReference type="EMBL" id="SPU38638.1"/>
    </source>
</evidence>
<reference evidence="1 2" key="1">
    <citation type="submission" date="2018-06" db="EMBL/GenBank/DDBJ databases">
        <authorList>
            <consortium name="Pathogen Informatics"/>
            <person name="Doyle S."/>
        </authorList>
    </citation>
    <scope>NUCLEOTIDE SEQUENCE [LARGE SCALE GENOMIC DNA]</scope>
    <source>
        <strain evidence="1 2">NCTC7582</strain>
    </source>
</reference>
<gene>
    <name evidence="1" type="ORF">NCTC7582_04602</name>
</gene>
<organism evidence="1 2">
    <name type="scientific">Lysinibacillus capsici</name>
    <dbReference type="NCBI Taxonomy" id="2115968"/>
    <lineage>
        <taxon>Bacteria</taxon>
        <taxon>Bacillati</taxon>
        <taxon>Bacillota</taxon>
        <taxon>Bacilli</taxon>
        <taxon>Bacillales</taxon>
        <taxon>Bacillaceae</taxon>
        <taxon>Lysinibacillus</taxon>
    </lineage>
</organism>
<dbReference type="RefSeq" id="WP_112118508.1">
    <property type="nucleotide sequence ID" value="NZ_JAXOWA010000001.1"/>
</dbReference>